<evidence type="ECO:0008006" key="4">
    <source>
        <dbReference type="Google" id="ProtNLM"/>
    </source>
</evidence>
<proteinExistence type="predicted"/>
<name>A0A168RAR5_9BACT</name>
<protein>
    <recommendedName>
        <fullName evidence="4">DivIVA domain-containing protein</fullName>
    </recommendedName>
</protein>
<dbReference type="PATRIC" id="fig|29557.3.peg.502"/>
<comment type="caution">
    <text evidence="2">The sequence shown here is derived from an EMBL/GenBank/DDBJ whole genome shotgun (WGS) entry which is preliminary data.</text>
</comment>
<keyword evidence="1" id="KW-0175">Coiled coil</keyword>
<organism evidence="2 3">
    <name type="scientific">Mycoplasmopsis gallinarum</name>
    <dbReference type="NCBI Taxonomy" id="29557"/>
    <lineage>
        <taxon>Bacteria</taxon>
        <taxon>Bacillati</taxon>
        <taxon>Mycoplasmatota</taxon>
        <taxon>Mycoplasmoidales</taxon>
        <taxon>Metamycoplasmataceae</taxon>
        <taxon>Mycoplasmopsis</taxon>
    </lineage>
</organism>
<keyword evidence="3" id="KW-1185">Reference proteome</keyword>
<gene>
    <name evidence="2" type="ORF">MGALLINA_05060</name>
</gene>
<reference evidence="2 3" key="1">
    <citation type="submission" date="2016-03" db="EMBL/GenBank/DDBJ databases">
        <title>Genome sequence of Mycoplasma gallinarum strain Mgn_IPT.</title>
        <authorList>
            <person name="Yacoub E."/>
            <person name="Sirand-Pugnet P."/>
            <person name="Barre A."/>
            <person name="Maurier F."/>
            <person name="Blanchard A."/>
            <person name="Ben Abdelmoumen B.M."/>
        </authorList>
    </citation>
    <scope>NUCLEOTIDE SEQUENCE [LARGE SCALE GENOMIC DNA]</scope>
    <source>
        <strain evidence="2 3">Mgn_IPT</strain>
    </source>
</reference>
<dbReference type="Proteomes" id="UP000076983">
    <property type="component" value="Unassembled WGS sequence"/>
</dbReference>
<feature type="coiled-coil region" evidence="1">
    <location>
        <begin position="38"/>
        <end position="76"/>
    </location>
</feature>
<sequence>MKNEKLNDLLINLNFNFEFNGYSTKEVNEHINLISIEIDNLKQNYEAKINALNTEIKKLNNKVASLELELVNKAIENK</sequence>
<accession>A0A168RAR5</accession>
<dbReference type="STRING" id="29557.MGALLINA_05060"/>
<dbReference type="AlphaFoldDB" id="A0A168RAR5"/>
<evidence type="ECO:0000313" key="2">
    <source>
        <dbReference type="EMBL" id="OAB48789.1"/>
    </source>
</evidence>
<evidence type="ECO:0000313" key="3">
    <source>
        <dbReference type="Proteomes" id="UP000076983"/>
    </source>
</evidence>
<dbReference type="RefSeq" id="WP_063626279.1">
    <property type="nucleotide sequence ID" value="NZ_LVLH01000040.1"/>
</dbReference>
<evidence type="ECO:0000256" key="1">
    <source>
        <dbReference type="SAM" id="Coils"/>
    </source>
</evidence>
<dbReference type="EMBL" id="LVLH01000040">
    <property type="protein sequence ID" value="OAB48789.1"/>
    <property type="molecule type" value="Genomic_DNA"/>
</dbReference>